<dbReference type="Gene3D" id="3.90.1150.10">
    <property type="entry name" value="Aspartate Aminotransferase, domain 1"/>
    <property type="match status" value="1"/>
</dbReference>
<evidence type="ECO:0000313" key="3">
    <source>
        <dbReference type="Proteomes" id="UP000191901"/>
    </source>
</evidence>
<dbReference type="InterPro" id="IPR015421">
    <property type="entry name" value="PyrdxlP-dep_Trfase_major"/>
</dbReference>
<dbReference type="InterPro" id="IPR015422">
    <property type="entry name" value="PyrdxlP-dep_Trfase_small"/>
</dbReference>
<keyword evidence="2" id="KW-0032">Aminotransferase</keyword>
<keyword evidence="2" id="KW-0808">Transferase</keyword>
<evidence type="ECO:0000259" key="1">
    <source>
        <dbReference type="Pfam" id="PF00155"/>
    </source>
</evidence>
<dbReference type="InterPro" id="IPR015424">
    <property type="entry name" value="PyrdxlP-dep_Trfase"/>
</dbReference>
<protein>
    <submittedName>
        <fullName evidence="2">Aminotransferase</fullName>
    </submittedName>
</protein>
<dbReference type="Pfam" id="PF00155">
    <property type="entry name" value="Aminotran_1_2"/>
    <property type="match status" value="1"/>
</dbReference>
<keyword evidence="3" id="KW-1185">Reference proteome</keyword>
<sequence length="306" mass="34280">MVRPERLFLTAGASHGLDLISGCFAQPGDTVFVEAPTYFLALKILQGRNLRIVSVPTDSDGLDVVALEHLLEMEKPAFLYTIPVHHNPTSVTLSVVRRRKLIELAEKHKFFIIADEVYQLLNYNGYTPSRLAAFDDSRVISLGSFSKILAPGLRLAWIETEPKHFSVLGRCGVIKSGGGVNPFTSAIVESAITLGLQDSYLERVRKVYSQRCAHMIQVLDHVLPKVVGFTKPKGGFFVWLKLPQYIDSKELLAEAQILKIGFRPGSLFSQEEGFTNFLRICFAYYNEAESEWACKQLGRLFSSHLQ</sequence>
<dbReference type="GO" id="GO:0047536">
    <property type="term" value="F:2-aminoadipate transaminase activity"/>
    <property type="evidence" value="ECO:0007669"/>
    <property type="project" value="TreeGrafter"/>
</dbReference>
<organism evidence="2 3">
    <name type="scientific">Halomicronema hongdechloris C2206</name>
    <dbReference type="NCBI Taxonomy" id="1641165"/>
    <lineage>
        <taxon>Bacteria</taxon>
        <taxon>Bacillati</taxon>
        <taxon>Cyanobacteriota</taxon>
        <taxon>Cyanophyceae</taxon>
        <taxon>Nodosilineales</taxon>
        <taxon>Nodosilineaceae</taxon>
        <taxon>Halomicronema</taxon>
    </lineage>
</organism>
<evidence type="ECO:0000313" key="2">
    <source>
        <dbReference type="EMBL" id="ASC72889.1"/>
    </source>
</evidence>
<dbReference type="SUPFAM" id="SSF53383">
    <property type="entry name" value="PLP-dependent transferases"/>
    <property type="match status" value="1"/>
</dbReference>
<dbReference type="KEGG" id="hhg:XM38_038490"/>
<accession>A0A1Z3HRD7</accession>
<dbReference type="CDD" id="cd00609">
    <property type="entry name" value="AAT_like"/>
    <property type="match status" value="1"/>
</dbReference>
<dbReference type="OrthoDB" id="9802328at2"/>
<feature type="domain" description="Aminotransferase class I/classII large" evidence="1">
    <location>
        <begin position="4"/>
        <end position="296"/>
    </location>
</feature>
<reference evidence="2 3" key="1">
    <citation type="journal article" date="2016" name="Biochim. Biophys. Acta">
        <title>Characterization of red-shifted phycobilisomes isolated from the chlorophyll f-containing cyanobacterium Halomicronema hongdechloris.</title>
        <authorList>
            <person name="Li Y."/>
            <person name="Lin Y."/>
            <person name="Garvey C.J."/>
            <person name="Birch D."/>
            <person name="Corkery R.W."/>
            <person name="Loughlin P.C."/>
            <person name="Scheer H."/>
            <person name="Willows R.D."/>
            <person name="Chen M."/>
        </authorList>
    </citation>
    <scope>NUCLEOTIDE SEQUENCE [LARGE SCALE GENOMIC DNA]</scope>
    <source>
        <strain evidence="2 3">C2206</strain>
    </source>
</reference>
<proteinExistence type="predicted"/>
<dbReference type="PANTHER" id="PTHR42858:SF1">
    <property type="entry name" value="LD15494P"/>
    <property type="match status" value="1"/>
</dbReference>
<dbReference type="AlphaFoldDB" id="A0A1Z3HRD7"/>
<dbReference type="Proteomes" id="UP000191901">
    <property type="component" value="Chromosome"/>
</dbReference>
<gene>
    <name evidence="2" type="ORF">XM38_038490</name>
</gene>
<dbReference type="PANTHER" id="PTHR42858">
    <property type="entry name" value="AMINOTRANSFERASE"/>
    <property type="match status" value="1"/>
</dbReference>
<dbReference type="InterPro" id="IPR004839">
    <property type="entry name" value="Aminotransferase_I/II_large"/>
</dbReference>
<dbReference type="EMBL" id="CP021983">
    <property type="protein sequence ID" value="ASC72889.1"/>
    <property type="molecule type" value="Genomic_DNA"/>
</dbReference>
<name>A0A1Z3HRD7_9CYAN</name>
<dbReference type="GO" id="GO:0030170">
    <property type="term" value="F:pyridoxal phosphate binding"/>
    <property type="evidence" value="ECO:0007669"/>
    <property type="project" value="InterPro"/>
</dbReference>
<dbReference type="Gene3D" id="3.40.640.10">
    <property type="entry name" value="Type I PLP-dependent aspartate aminotransferase-like (Major domain)"/>
    <property type="match status" value="1"/>
</dbReference>